<feature type="signal peptide" evidence="2">
    <location>
        <begin position="1"/>
        <end position="26"/>
    </location>
</feature>
<dbReference type="PANTHER" id="PTHR43283:SF7">
    <property type="entry name" value="BETA-LACTAMASE-RELATED DOMAIN-CONTAINING PROTEIN"/>
    <property type="match status" value="1"/>
</dbReference>
<name>A0A7W7N215_9ACTN</name>
<accession>A0A7W7N215</accession>
<feature type="chain" id="PRO_5038526057" evidence="2">
    <location>
        <begin position="27"/>
        <end position="388"/>
    </location>
</feature>
<gene>
    <name evidence="5" type="ORF">F4557_006953</name>
    <name evidence="4" type="ORF">GCM10009546_11260</name>
</gene>
<evidence type="ECO:0000313" key="5">
    <source>
        <dbReference type="EMBL" id="MBB4778535.1"/>
    </source>
</evidence>
<keyword evidence="7" id="KW-1185">Reference proteome</keyword>
<evidence type="ECO:0000259" key="3">
    <source>
        <dbReference type="Pfam" id="PF00144"/>
    </source>
</evidence>
<dbReference type="PANTHER" id="PTHR43283">
    <property type="entry name" value="BETA-LACTAMASE-RELATED"/>
    <property type="match status" value="1"/>
</dbReference>
<dbReference type="SUPFAM" id="SSF56601">
    <property type="entry name" value="beta-lactamase/transpeptidase-like"/>
    <property type="match status" value="1"/>
</dbReference>
<proteinExistence type="predicted"/>
<reference evidence="4" key="3">
    <citation type="submission" date="2023-12" db="EMBL/GenBank/DDBJ databases">
        <authorList>
            <person name="Sun Q."/>
            <person name="Inoue M."/>
        </authorList>
    </citation>
    <scope>NUCLEOTIDE SEQUENCE</scope>
    <source>
        <strain evidence="4">JCM 10667</strain>
    </source>
</reference>
<dbReference type="AlphaFoldDB" id="A0A7W7N215"/>
<protein>
    <submittedName>
        <fullName evidence="5">CubicO group peptidase (Beta-lactamase class C family)</fullName>
    </submittedName>
    <submittedName>
        <fullName evidence="4">Serine hydrolase</fullName>
    </submittedName>
</protein>
<organism evidence="5 6">
    <name type="scientific">Actinomadura livida</name>
    <dbReference type="NCBI Taxonomy" id="79909"/>
    <lineage>
        <taxon>Bacteria</taxon>
        <taxon>Bacillati</taxon>
        <taxon>Actinomycetota</taxon>
        <taxon>Actinomycetes</taxon>
        <taxon>Streptosporangiales</taxon>
        <taxon>Thermomonosporaceae</taxon>
        <taxon>Actinomadura</taxon>
    </lineage>
</organism>
<evidence type="ECO:0000313" key="6">
    <source>
        <dbReference type="Proteomes" id="UP000549343"/>
    </source>
</evidence>
<dbReference type="InterPro" id="IPR012338">
    <property type="entry name" value="Beta-lactam/transpept-like"/>
</dbReference>
<sequence length="388" mass="41331">MPRGPNRLTAAALTAALLTAALLTGACSSGSGGGAGGTTTEPSRHSADPSPWETTAPAAVGLDAGKLARVAAQAEKGKSDCLAVVRHGRLAGEWNFGGDRDTRRPVWSVTKSFTSVLVGIAQDDGVLSLDDKAAKWIGEWKGTPAEAVTVRDLLSNDSGREWTFKTDYQELLAAQDRTKFAIGLRQQHEPGTVWAYNNSAIQTLQHVLREATGKDVSQYAEERVFVPLGMKDTTMSPDGAGNTQTFMGMNSTCRDLARFGQMMLDKGMWRGRRIVSADYVQAATGRSSTKLNAAYGYLWWLNRRGVVRGPVAATDLGGARSSAAARGQLVPGAPPRLYWALGLGNQLIQVDPVSKTVVVRIGATEPRPKPPTFGPAEAARVVTEAVVR</sequence>
<keyword evidence="4" id="KW-0378">Hydrolase</keyword>
<dbReference type="EMBL" id="BAAAHD010000008">
    <property type="protein sequence ID" value="GAA0550952.1"/>
    <property type="molecule type" value="Genomic_DNA"/>
</dbReference>
<evidence type="ECO:0000256" key="1">
    <source>
        <dbReference type="SAM" id="MobiDB-lite"/>
    </source>
</evidence>
<dbReference type="EMBL" id="JACHMV010000001">
    <property type="protein sequence ID" value="MBB4778535.1"/>
    <property type="molecule type" value="Genomic_DNA"/>
</dbReference>
<dbReference type="Proteomes" id="UP000549343">
    <property type="component" value="Unassembled WGS sequence"/>
</dbReference>
<evidence type="ECO:0000313" key="4">
    <source>
        <dbReference type="EMBL" id="GAA0550952.1"/>
    </source>
</evidence>
<feature type="region of interest" description="Disordered" evidence="1">
    <location>
        <begin position="30"/>
        <end position="55"/>
    </location>
</feature>
<evidence type="ECO:0000313" key="7">
    <source>
        <dbReference type="Proteomes" id="UP001501427"/>
    </source>
</evidence>
<reference evidence="4 7" key="1">
    <citation type="journal article" date="2019" name="Int. J. Syst. Evol. Microbiol.">
        <title>The Global Catalogue of Microorganisms (GCM) 10K type strain sequencing project: providing services to taxonomists for standard genome sequencing and annotation.</title>
        <authorList>
            <consortium name="The Broad Institute Genomics Platform"/>
            <consortium name="The Broad Institute Genome Sequencing Center for Infectious Disease"/>
            <person name="Wu L."/>
            <person name="Ma J."/>
        </authorList>
    </citation>
    <scope>NUCLEOTIDE SEQUENCE [LARGE SCALE GENOMIC DNA]</scope>
    <source>
        <strain evidence="4 7">JCM 10667</strain>
    </source>
</reference>
<dbReference type="InterPro" id="IPR001466">
    <property type="entry name" value="Beta-lactam-related"/>
</dbReference>
<dbReference type="Proteomes" id="UP001501427">
    <property type="component" value="Unassembled WGS sequence"/>
</dbReference>
<dbReference type="GO" id="GO:0016787">
    <property type="term" value="F:hydrolase activity"/>
    <property type="evidence" value="ECO:0007669"/>
    <property type="project" value="UniProtKB-KW"/>
</dbReference>
<dbReference type="RefSeq" id="WP_184889607.1">
    <property type="nucleotide sequence ID" value="NZ_BAAAHD010000008.1"/>
</dbReference>
<comment type="caution">
    <text evidence="5">The sequence shown here is derived from an EMBL/GenBank/DDBJ whole genome shotgun (WGS) entry which is preliminary data.</text>
</comment>
<evidence type="ECO:0000256" key="2">
    <source>
        <dbReference type="SAM" id="SignalP"/>
    </source>
</evidence>
<keyword evidence="2" id="KW-0732">Signal</keyword>
<dbReference type="InterPro" id="IPR050789">
    <property type="entry name" value="Diverse_Enzym_Activities"/>
</dbReference>
<feature type="domain" description="Beta-lactamase-related" evidence="3">
    <location>
        <begin position="81"/>
        <end position="367"/>
    </location>
</feature>
<dbReference type="PROSITE" id="PS51257">
    <property type="entry name" value="PROKAR_LIPOPROTEIN"/>
    <property type="match status" value="1"/>
</dbReference>
<dbReference type="Gene3D" id="3.40.710.10">
    <property type="entry name" value="DD-peptidase/beta-lactamase superfamily"/>
    <property type="match status" value="1"/>
</dbReference>
<dbReference type="Pfam" id="PF00144">
    <property type="entry name" value="Beta-lactamase"/>
    <property type="match status" value="1"/>
</dbReference>
<reference evidence="5 6" key="2">
    <citation type="submission" date="2020-08" db="EMBL/GenBank/DDBJ databases">
        <title>Sequencing the genomes of 1000 actinobacteria strains.</title>
        <authorList>
            <person name="Klenk H.-P."/>
        </authorList>
    </citation>
    <scope>NUCLEOTIDE SEQUENCE [LARGE SCALE GENOMIC DNA]</scope>
    <source>
        <strain evidence="5 6">DSM 44772</strain>
    </source>
</reference>